<dbReference type="CDD" id="cd18793">
    <property type="entry name" value="SF2_C_SNF"/>
    <property type="match status" value="1"/>
</dbReference>
<dbReference type="InterPro" id="IPR036427">
    <property type="entry name" value="Bromodomain-like_sf"/>
</dbReference>
<evidence type="ECO:0000256" key="6">
    <source>
        <dbReference type="ARBA" id="ARBA00022853"/>
    </source>
</evidence>
<evidence type="ECO:0000256" key="3">
    <source>
        <dbReference type="ARBA" id="ARBA00022801"/>
    </source>
</evidence>
<dbReference type="InterPro" id="IPR049730">
    <property type="entry name" value="SNF2/RAD54-like_C"/>
</dbReference>
<feature type="region of interest" description="Disordered" evidence="12">
    <location>
        <begin position="1096"/>
        <end position="1164"/>
    </location>
</feature>
<dbReference type="GO" id="GO:0016787">
    <property type="term" value="F:hydrolase activity"/>
    <property type="evidence" value="ECO:0007669"/>
    <property type="project" value="UniProtKB-KW"/>
</dbReference>
<feature type="compositionally biased region" description="Polar residues" evidence="12">
    <location>
        <begin position="923"/>
        <end position="951"/>
    </location>
</feature>
<feature type="region of interest" description="Disordered" evidence="12">
    <location>
        <begin position="643"/>
        <end position="684"/>
    </location>
</feature>
<dbReference type="PRINTS" id="PR00503">
    <property type="entry name" value="BROMODOMAIN"/>
</dbReference>
<evidence type="ECO:0000313" key="16">
    <source>
        <dbReference type="EMBL" id="KNC78026.1"/>
    </source>
</evidence>
<dbReference type="Pfam" id="PF14619">
    <property type="entry name" value="SnAC"/>
    <property type="match status" value="1"/>
</dbReference>
<dbReference type="GO" id="GO:0042393">
    <property type="term" value="F:histone binding"/>
    <property type="evidence" value="ECO:0007669"/>
    <property type="project" value="InterPro"/>
</dbReference>
<keyword evidence="6" id="KW-0156">Chromatin regulator</keyword>
<evidence type="ECO:0000259" key="13">
    <source>
        <dbReference type="PROSITE" id="PS50014"/>
    </source>
</evidence>
<keyword evidence="7 10" id="KW-0103">Bromodomain</keyword>
<dbReference type="CDD" id="cd04369">
    <property type="entry name" value="Bromodomain"/>
    <property type="match status" value="1"/>
</dbReference>
<feature type="region of interest" description="Disordered" evidence="12">
    <location>
        <begin position="784"/>
        <end position="983"/>
    </location>
</feature>
<feature type="compositionally biased region" description="Acidic residues" evidence="12">
    <location>
        <begin position="836"/>
        <end position="845"/>
    </location>
</feature>
<keyword evidence="3" id="KW-0378">Hydrolase</keyword>
<dbReference type="GeneID" id="25910032"/>
<dbReference type="SMART" id="SM00297">
    <property type="entry name" value="BROMO"/>
    <property type="match status" value="1"/>
</dbReference>
<evidence type="ECO:0000256" key="8">
    <source>
        <dbReference type="ARBA" id="ARBA00023125"/>
    </source>
</evidence>
<dbReference type="InterPro" id="IPR000330">
    <property type="entry name" value="SNF2_N"/>
</dbReference>
<dbReference type="Proteomes" id="UP000054560">
    <property type="component" value="Unassembled WGS sequence"/>
</dbReference>
<protein>
    <submittedName>
        <fullName evidence="16">Uncharacterized protein</fullName>
    </submittedName>
</protein>
<sequence>MGDFHSKAQKTTKLIVKAITDYFNSQEKEARIKDEIKERARMRALMEDNEAEYRKLIDEKKDSRLAALLNQTDSYMSTLTDLVQDHQVKERVSRRESEARAAGLTTNKDDIYKEEVEATKGGTGGFGQDSYMAVAHKVTEPVLTQPKMLENGQLKPYQLKGVEWMVSLYNNNLNGILADEMGLGKTIQTIGLISYLIEAKRVNGPYLVAVPLSTLSNWWNEFNKWVPTMKVLRYKGARQERKNLKPQVLQCHYNVLLTTYDFVMKDKATLGKVKWTYLIMDEGHRIKNSDSKLVKVLKNSYHIPHRLLLTGTPLQNSLPELWGLMNFLLPTIFNSGQNFDDWFNEPISATGDKDMTRRRAELHCLQIILLHLHLCTLESHICSLLVYNFSVWGFIRVNIVECKYLVSNTETAQINRNQMVKLMNDNTIKTTGVTNVLMEMRKVCNHPFLVKDCEDNILNQYGNVGDLIWKTSGKFELLDRILPKLRATGHRSLLFSQMTKLLDVLGDYLDWKGIKYLRLDGTTKADDRGEMLAQYNSDESEYEIFLLSTRAGGLGLNLQTADTVLIFDSDWNPHQDLQAQDRAHRIGQKNEVRVLRFVMCNSVEEIMLEAATRKLNMDKRIIQAGRFDQQTTAMERRDILEQVLKSQQHDSDTESESENDEDEQDDEDVERDEQGNVQKNKWSGNSKSVRYHNWDEINDFLARSDEEKAIFEDMDRELQENESIYRITDRFIKKEDIPEVYRKTGAEVRTLLLTKEPEYGRGVREREAVSYDENVSEKDYFSAVDKGISVSEMRERREAKKRRLNPEDAEVEDPFGETPPRVASPDPFGETPPPPEVEEPADEPQIDLQLGSGSESERPPIQKIKIPFKRDRTKKERLKDKDRPKDKDRERSKSRNKDRSKSRDRHESKNKRKDKKESVPDHSGNNSADASETGTENANNGTDYTYNNKYAHSSRRDRSRTSRKRKQASQNSGGEDEYNDHCTPKEMGLIMNYIRRQDHGQLTEAFEVLPSPQDVPGYYDVINDPIALKHVQERIDTGVYTSRQGLREDIELLVNNAHMFNPEDSQICKNASKILKAFFKGCEKVDRKRMRKVKRQRAADDLAAEEPQKISFKLLQPHKQPREDSGGDKDDESDEDRPKPSTGPKLSFLFKQPKRRPPSDEEDY</sequence>
<dbReference type="OrthoDB" id="5857104at2759"/>
<dbReference type="Pfam" id="PF00439">
    <property type="entry name" value="Bromodomain"/>
    <property type="match status" value="1"/>
</dbReference>
<dbReference type="eggNOG" id="KOG0386">
    <property type="taxonomic scope" value="Eukaryota"/>
</dbReference>
<dbReference type="RefSeq" id="XP_014151928.1">
    <property type="nucleotide sequence ID" value="XM_014296453.1"/>
</dbReference>
<keyword evidence="4" id="KW-0347">Helicase</keyword>
<dbReference type="SMART" id="SM00487">
    <property type="entry name" value="DEXDc"/>
    <property type="match status" value="1"/>
</dbReference>
<evidence type="ECO:0000256" key="10">
    <source>
        <dbReference type="PROSITE-ProRule" id="PRU00035"/>
    </source>
</evidence>
<proteinExistence type="predicted"/>
<dbReference type="SMART" id="SM01314">
    <property type="entry name" value="SnAC"/>
    <property type="match status" value="1"/>
</dbReference>
<keyword evidence="11" id="KW-0175">Coiled coil</keyword>
<keyword evidence="5" id="KW-0067">ATP-binding</keyword>
<evidence type="ECO:0000256" key="12">
    <source>
        <dbReference type="SAM" id="MobiDB-lite"/>
    </source>
</evidence>
<dbReference type="Gene3D" id="3.40.50.10810">
    <property type="entry name" value="Tandem AAA-ATPase domain"/>
    <property type="match status" value="1"/>
</dbReference>
<evidence type="ECO:0000259" key="14">
    <source>
        <dbReference type="PROSITE" id="PS51192"/>
    </source>
</evidence>
<keyword evidence="9" id="KW-0539">Nucleus</keyword>
<keyword evidence="8" id="KW-0238">DNA-binding</keyword>
<dbReference type="InterPro" id="IPR027417">
    <property type="entry name" value="P-loop_NTPase"/>
</dbReference>
<dbReference type="Pfam" id="PF00176">
    <property type="entry name" value="SNF2-rel_dom"/>
    <property type="match status" value="1"/>
</dbReference>
<dbReference type="GO" id="GO:0004386">
    <property type="term" value="F:helicase activity"/>
    <property type="evidence" value="ECO:0007669"/>
    <property type="project" value="UniProtKB-KW"/>
</dbReference>
<dbReference type="FunFam" id="3.40.50.10810:FF:000005">
    <property type="entry name" value="Photoperiod-independent early flowering 1"/>
    <property type="match status" value="1"/>
</dbReference>
<dbReference type="InterPro" id="IPR029295">
    <property type="entry name" value="SnAC"/>
</dbReference>
<keyword evidence="17" id="KW-1185">Reference proteome</keyword>
<dbReference type="PROSITE" id="PS00633">
    <property type="entry name" value="BROMODOMAIN_1"/>
    <property type="match status" value="1"/>
</dbReference>
<dbReference type="InterPro" id="IPR014001">
    <property type="entry name" value="Helicase_ATP-bd"/>
</dbReference>
<dbReference type="SUPFAM" id="SSF52540">
    <property type="entry name" value="P-loop containing nucleoside triphosphate hydrolases"/>
    <property type="match status" value="2"/>
</dbReference>
<evidence type="ECO:0000313" key="17">
    <source>
        <dbReference type="Proteomes" id="UP000054560"/>
    </source>
</evidence>
<dbReference type="InterPro" id="IPR001650">
    <property type="entry name" value="Helicase_C-like"/>
</dbReference>
<dbReference type="Pfam" id="PF00271">
    <property type="entry name" value="Helicase_C"/>
    <property type="match status" value="1"/>
</dbReference>
<dbReference type="GO" id="GO:0003677">
    <property type="term" value="F:DNA binding"/>
    <property type="evidence" value="ECO:0007669"/>
    <property type="project" value="UniProtKB-KW"/>
</dbReference>
<evidence type="ECO:0000256" key="1">
    <source>
        <dbReference type="ARBA" id="ARBA00004123"/>
    </source>
</evidence>
<evidence type="ECO:0000256" key="4">
    <source>
        <dbReference type="ARBA" id="ARBA00022806"/>
    </source>
</evidence>
<organism evidence="16 17">
    <name type="scientific">Sphaeroforma arctica JP610</name>
    <dbReference type="NCBI Taxonomy" id="667725"/>
    <lineage>
        <taxon>Eukaryota</taxon>
        <taxon>Ichthyosporea</taxon>
        <taxon>Ichthyophonida</taxon>
        <taxon>Sphaeroforma</taxon>
    </lineage>
</organism>
<reference evidence="16 17" key="1">
    <citation type="submission" date="2011-02" db="EMBL/GenBank/DDBJ databases">
        <title>The Genome Sequence of Sphaeroforma arctica JP610.</title>
        <authorList>
            <consortium name="The Broad Institute Genome Sequencing Platform"/>
            <person name="Russ C."/>
            <person name="Cuomo C."/>
            <person name="Young S.K."/>
            <person name="Zeng Q."/>
            <person name="Gargeya S."/>
            <person name="Alvarado L."/>
            <person name="Berlin A."/>
            <person name="Chapman S.B."/>
            <person name="Chen Z."/>
            <person name="Freedman E."/>
            <person name="Gellesch M."/>
            <person name="Goldberg J."/>
            <person name="Griggs A."/>
            <person name="Gujja S."/>
            <person name="Heilman E."/>
            <person name="Heiman D."/>
            <person name="Howarth C."/>
            <person name="Mehta T."/>
            <person name="Neiman D."/>
            <person name="Pearson M."/>
            <person name="Roberts A."/>
            <person name="Saif S."/>
            <person name="Shea T."/>
            <person name="Shenoy N."/>
            <person name="Sisk P."/>
            <person name="Stolte C."/>
            <person name="Sykes S."/>
            <person name="White J."/>
            <person name="Yandava C."/>
            <person name="Burger G."/>
            <person name="Gray M.W."/>
            <person name="Holland P.W.H."/>
            <person name="King N."/>
            <person name="Lang F.B.F."/>
            <person name="Roger A.J."/>
            <person name="Ruiz-Trillo I."/>
            <person name="Haas B."/>
            <person name="Nusbaum C."/>
            <person name="Birren B."/>
        </authorList>
    </citation>
    <scope>NUCLEOTIDE SEQUENCE [LARGE SCALE GENOMIC DNA]</scope>
    <source>
        <strain evidence="16 17">JP610</strain>
    </source>
</reference>
<evidence type="ECO:0000256" key="9">
    <source>
        <dbReference type="ARBA" id="ARBA00023242"/>
    </source>
</evidence>
<dbReference type="EMBL" id="KQ242575">
    <property type="protein sequence ID" value="KNC78026.1"/>
    <property type="molecule type" value="Genomic_DNA"/>
</dbReference>
<dbReference type="PROSITE" id="PS51194">
    <property type="entry name" value="HELICASE_CTER"/>
    <property type="match status" value="1"/>
</dbReference>
<evidence type="ECO:0000256" key="5">
    <source>
        <dbReference type="ARBA" id="ARBA00022840"/>
    </source>
</evidence>
<keyword evidence="2" id="KW-0547">Nucleotide-binding</keyword>
<dbReference type="PANTHER" id="PTHR10799">
    <property type="entry name" value="SNF2/RAD54 HELICASE FAMILY"/>
    <property type="match status" value="1"/>
</dbReference>
<name>A0A0L0FNH4_9EUKA</name>
<dbReference type="InterPro" id="IPR018359">
    <property type="entry name" value="Bromodomain_CS"/>
</dbReference>
<evidence type="ECO:0000256" key="11">
    <source>
        <dbReference type="SAM" id="Coils"/>
    </source>
</evidence>
<feature type="domain" description="Helicase C-terminal" evidence="15">
    <location>
        <begin position="477"/>
        <end position="640"/>
    </location>
</feature>
<dbReference type="GO" id="GO:0005524">
    <property type="term" value="F:ATP binding"/>
    <property type="evidence" value="ECO:0007669"/>
    <property type="project" value="UniProtKB-KW"/>
</dbReference>
<dbReference type="Gene3D" id="3.40.50.300">
    <property type="entry name" value="P-loop containing nucleotide triphosphate hydrolases"/>
    <property type="match status" value="1"/>
</dbReference>
<dbReference type="InterPro" id="IPR001487">
    <property type="entry name" value="Bromodomain"/>
</dbReference>
<dbReference type="GO" id="GO:0005634">
    <property type="term" value="C:nucleus"/>
    <property type="evidence" value="ECO:0007669"/>
    <property type="project" value="UniProtKB-SubCell"/>
</dbReference>
<comment type="subcellular location">
    <subcellularLocation>
        <location evidence="1">Nucleus</location>
    </subcellularLocation>
</comment>
<dbReference type="STRING" id="667725.A0A0L0FNH4"/>
<feature type="coiled-coil region" evidence="11">
    <location>
        <begin position="32"/>
        <end position="59"/>
    </location>
</feature>
<dbReference type="SMART" id="SM00490">
    <property type="entry name" value="HELICc"/>
    <property type="match status" value="1"/>
</dbReference>
<accession>A0A0L0FNH4</accession>
<evidence type="ECO:0000259" key="15">
    <source>
        <dbReference type="PROSITE" id="PS51194"/>
    </source>
</evidence>
<feature type="compositionally biased region" description="Basic and acidic residues" evidence="12">
    <location>
        <begin position="868"/>
        <end position="907"/>
    </location>
</feature>
<dbReference type="Gene3D" id="1.20.920.10">
    <property type="entry name" value="Bromodomain-like"/>
    <property type="match status" value="1"/>
</dbReference>
<evidence type="ECO:0000256" key="2">
    <source>
        <dbReference type="ARBA" id="ARBA00022741"/>
    </source>
</evidence>
<feature type="compositionally biased region" description="Polar residues" evidence="12">
    <location>
        <begin position="675"/>
        <end position="684"/>
    </location>
</feature>
<dbReference type="PROSITE" id="PS50014">
    <property type="entry name" value="BROMODOMAIN_2"/>
    <property type="match status" value="1"/>
</dbReference>
<feature type="domain" description="Bromo" evidence="13">
    <location>
        <begin position="998"/>
        <end position="1068"/>
    </location>
</feature>
<dbReference type="PROSITE" id="PS51192">
    <property type="entry name" value="HELICASE_ATP_BIND_1"/>
    <property type="match status" value="1"/>
</dbReference>
<dbReference type="SUPFAM" id="SSF47370">
    <property type="entry name" value="Bromodomain"/>
    <property type="match status" value="1"/>
</dbReference>
<dbReference type="InterPro" id="IPR038718">
    <property type="entry name" value="SNF2-like_sf"/>
</dbReference>
<feature type="domain" description="Helicase ATP-binding" evidence="14">
    <location>
        <begin position="166"/>
        <end position="331"/>
    </location>
</feature>
<feature type="compositionally biased region" description="Acidic residues" evidence="12">
    <location>
        <begin position="653"/>
        <end position="671"/>
    </location>
</feature>
<dbReference type="GO" id="GO:0006325">
    <property type="term" value="P:chromatin organization"/>
    <property type="evidence" value="ECO:0007669"/>
    <property type="project" value="UniProtKB-KW"/>
</dbReference>
<gene>
    <name evidence="16" type="ORF">SARC_09528</name>
</gene>
<dbReference type="AlphaFoldDB" id="A0A0L0FNH4"/>
<evidence type="ECO:0000256" key="7">
    <source>
        <dbReference type="ARBA" id="ARBA00023117"/>
    </source>
</evidence>